<evidence type="ECO:0000313" key="2">
    <source>
        <dbReference type="Proteomes" id="UP001589920"/>
    </source>
</evidence>
<sequence length="168" mass="17614">MSISLSVPAPQRTALSIHALSGRARLAAAHEIEPHPAALAAFMAFQRIAFAAPLSAALAPPVLVVRGERRTWAMVGHFAARLALRNADHIPVLVLPAMTDDAVARAAWGEIAALWAGHLAVRGGAEGLHRALGRMPELLRDELVGPVSARGLARTLGVGAGRFRGVRA</sequence>
<comment type="caution">
    <text evidence="1">The sequence shown here is derived from an EMBL/GenBank/DDBJ whole genome shotgun (WGS) entry which is preliminary data.</text>
</comment>
<gene>
    <name evidence="1" type="ORF">ACFHYO_16055</name>
</gene>
<proteinExistence type="predicted"/>
<evidence type="ECO:0000313" key="1">
    <source>
        <dbReference type="EMBL" id="MFC0813605.1"/>
    </source>
</evidence>
<protein>
    <submittedName>
        <fullName evidence="1">Uncharacterized protein</fullName>
    </submittedName>
</protein>
<organism evidence="1 2">
    <name type="scientific">Paracoccus panacisoli</name>
    <dbReference type="NCBI Taxonomy" id="1510163"/>
    <lineage>
        <taxon>Bacteria</taxon>
        <taxon>Pseudomonadati</taxon>
        <taxon>Pseudomonadota</taxon>
        <taxon>Alphaproteobacteria</taxon>
        <taxon>Rhodobacterales</taxon>
        <taxon>Paracoccaceae</taxon>
        <taxon>Paracoccus</taxon>
    </lineage>
</organism>
<reference evidence="1 2" key="1">
    <citation type="submission" date="2024-09" db="EMBL/GenBank/DDBJ databases">
        <authorList>
            <person name="Sun Q."/>
            <person name="Mori K."/>
        </authorList>
    </citation>
    <scope>NUCLEOTIDE SEQUENCE [LARGE SCALE GENOMIC DNA]</scope>
    <source>
        <strain evidence="1 2">KCTC 42086</strain>
    </source>
</reference>
<dbReference type="EMBL" id="JBHMQU010000117">
    <property type="protein sequence ID" value="MFC0813605.1"/>
    <property type="molecule type" value="Genomic_DNA"/>
</dbReference>
<dbReference type="RefSeq" id="WP_394321741.1">
    <property type="nucleotide sequence ID" value="NZ_JBHMQU010000117.1"/>
</dbReference>
<dbReference type="Proteomes" id="UP001589920">
    <property type="component" value="Unassembled WGS sequence"/>
</dbReference>
<name>A0ABV6T8K1_9RHOB</name>
<accession>A0ABV6T8K1</accession>
<keyword evidence="2" id="KW-1185">Reference proteome</keyword>